<dbReference type="Pfam" id="PF06179">
    <property type="entry name" value="Med22"/>
    <property type="match status" value="1"/>
</dbReference>
<dbReference type="InterPro" id="IPR009332">
    <property type="entry name" value="Med22"/>
</dbReference>
<keyword evidence="3" id="KW-0805">Transcription regulation</keyword>
<evidence type="ECO:0000256" key="3">
    <source>
        <dbReference type="ARBA" id="ARBA00023015"/>
    </source>
</evidence>
<evidence type="ECO:0000256" key="5">
    <source>
        <dbReference type="ARBA" id="ARBA00023242"/>
    </source>
</evidence>
<keyword evidence="4" id="KW-0804">Transcription</keyword>
<dbReference type="GO" id="GO:0006357">
    <property type="term" value="P:regulation of transcription by RNA polymerase II"/>
    <property type="evidence" value="ECO:0007669"/>
    <property type="project" value="InterPro"/>
</dbReference>
<evidence type="ECO:0000256" key="2">
    <source>
        <dbReference type="ARBA" id="ARBA00005942"/>
    </source>
</evidence>
<feature type="compositionally biased region" description="Polar residues" evidence="6">
    <location>
        <begin position="242"/>
        <end position="269"/>
    </location>
</feature>
<evidence type="ECO:0000313" key="9">
    <source>
        <dbReference type="Proteomes" id="UP000078595"/>
    </source>
</evidence>
<evidence type="ECO:0000313" key="8">
    <source>
        <dbReference type="EMBL" id="WWC58415.1"/>
    </source>
</evidence>
<protein>
    <submittedName>
        <fullName evidence="7">Uncharacterized protein</fullName>
    </submittedName>
</protein>
<feature type="compositionally biased region" description="Low complexity" evidence="6">
    <location>
        <begin position="17"/>
        <end position="28"/>
    </location>
</feature>
<dbReference type="RefSeq" id="XP_018266979.1">
    <property type="nucleotide sequence ID" value="XM_018404325.1"/>
</dbReference>
<dbReference type="Proteomes" id="UP000078595">
    <property type="component" value="Chromosome 1"/>
</dbReference>
<dbReference type="EMBL" id="CP144530">
    <property type="protein sequence ID" value="WWC58415.1"/>
    <property type="molecule type" value="Genomic_DNA"/>
</dbReference>
<dbReference type="KEGG" id="kdj:28964658"/>
<evidence type="ECO:0000256" key="4">
    <source>
        <dbReference type="ARBA" id="ARBA00023163"/>
    </source>
</evidence>
<gene>
    <name evidence="7" type="ORF">I303_00959</name>
    <name evidence="8" type="ORF">I303_100955</name>
</gene>
<comment type="subcellular location">
    <subcellularLocation>
        <location evidence="1">Nucleus</location>
    </subcellularLocation>
</comment>
<feature type="compositionally biased region" description="Polar residues" evidence="6">
    <location>
        <begin position="1"/>
        <end position="14"/>
    </location>
</feature>
<feature type="region of interest" description="Disordered" evidence="6">
    <location>
        <begin position="1"/>
        <end position="51"/>
    </location>
</feature>
<feature type="region of interest" description="Disordered" evidence="6">
    <location>
        <begin position="172"/>
        <end position="307"/>
    </location>
</feature>
<feature type="compositionally biased region" description="Low complexity" evidence="6">
    <location>
        <begin position="205"/>
        <end position="216"/>
    </location>
</feature>
<dbReference type="GeneID" id="28964658"/>
<comment type="similarity">
    <text evidence="2">Belongs to the Mediator complex subunit 22 family.</text>
</comment>
<dbReference type="GO" id="GO:0003712">
    <property type="term" value="F:transcription coregulator activity"/>
    <property type="evidence" value="ECO:0007669"/>
    <property type="project" value="InterPro"/>
</dbReference>
<accession>A0A1A6AGF1</accession>
<proteinExistence type="inferred from homology"/>
<dbReference type="OrthoDB" id="203279at2759"/>
<evidence type="ECO:0000256" key="6">
    <source>
        <dbReference type="SAM" id="MobiDB-lite"/>
    </source>
</evidence>
<reference evidence="8" key="2">
    <citation type="submission" date="2013-07" db="EMBL/GenBank/DDBJ databases">
        <authorList>
            <consortium name="The Broad Institute Genome Sequencing Platform"/>
            <person name="Cuomo C."/>
            <person name="Litvintseva A."/>
            <person name="Chen Y."/>
            <person name="Heitman J."/>
            <person name="Sun S."/>
            <person name="Springer D."/>
            <person name="Dromer F."/>
            <person name="Young S.K."/>
            <person name="Zeng Q."/>
            <person name="Gargeya S."/>
            <person name="Fitzgerald M."/>
            <person name="Abouelleil A."/>
            <person name="Alvarado L."/>
            <person name="Berlin A.M."/>
            <person name="Chapman S.B."/>
            <person name="Dewar J."/>
            <person name="Goldberg J."/>
            <person name="Griggs A."/>
            <person name="Gujja S."/>
            <person name="Hansen M."/>
            <person name="Howarth C."/>
            <person name="Imamovic A."/>
            <person name="Larimer J."/>
            <person name="McCowan C."/>
            <person name="Murphy C."/>
            <person name="Pearson M."/>
            <person name="Priest M."/>
            <person name="Roberts A."/>
            <person name="Saif S."/>
            <person name="Shea T."/>
            <person name="Sykes S."/>
            <person name="Wortman J."/>
            <person name="Nusbaum C."/>
            <person name="Birren B."/>
        </authorList>
    </citation>
    <scope>NUCLEOTIDE SEQUENCE</scope>
    <source>
        <strain evidence="8">CBS 10117</strain>
    </source>
</reference>
<sequence length="307" mass="33677">MSSSHTQAQAQPFKTDSLLPTSLPSATLGRRRHLVSTNQTQSGADDENLTTEERAQKILDAEHEKWNERIDKEIKGVVDGLNDLVELADIGTAPSPLIASTLPLHLPLRTSSLIRSAQNIRDIAHELKLLLVLGDETSTVQRRDAEMDLLRRDIAQRRGEVIKEFGGLLGVAGNQNQSQSQRQTQNQNQEKDVMDTSTQDPAIPSDTTINSTSTSTVIQDQQNNIPPTSIPASVPVPGHSPSADQAQSLSTENNQATDHTNRIESSTTPLPGPESEFMEIDKDHSNNQADQADIHEDEDEDDFEEVS</sequence>
<organism evidence="7">
    <name type="scientific">Kwoniella dejecticola CBS 10117</name>
    <dbReference type="NCBI Taxonomy" id="1296121"/>
    <lineage>
        <taxon>Eukaryota</taxon>
        <taxon>Fungi</taxon>
        <taxon>Dikarya</taxon>
        <taxon>Basidiomycota</taxon>
        <taxon>Agaricomycotina</taxon>
        <taxon>Tremellomycetes</taxon>
        <taxon>Tremellales</taxon>
        <taxon>Cryptococcaceae</taxon>
        <taxon>Kwoniella</taxon>
    </lineage>
</organism>
<reference evidence="8" key="3">
    <citation type="submission" date="2024-02" db="EMBL/GenBank/DDBJ databases">
        <title>Comparative genomics of Cryptococcus and Kwoniella reveals pathogenesis evolution and contrasting modes of karyotype evolution via chromosome fusion or intercentromeric recombination.</title>
        <authorList>
            <person name="Coelho M.A."/>
            <person name="David-Palma M."/>
            <person name="Shea T."/>
            <person name="Bowers K."/>
            <person name="McGinley-Smith S."/>
            <person name="Mohammad A.W."/>
            <person name="Gnirke A."/>
            <person name="Yurkov A.M."/>
            <person name="Nowrousian M."/>
            <person name="Sun S."/>
            <person name="Cuomo C.A."/>
            <person name="Heitman J."/>
        </authorList>
    </citation>
    <scope>NUCLEOTIDE SEQUENCE</scope>
    <source>
        <strain evidence="8">CBS 10117</strain>
    </source>
</reference>
<evidence type="ECO:0000256" key="1">
    <source>
        <dbReference type="ARBA" id="ARBA00004123"/>
    </source>
</evidence>
<dbReference type="VEuPathDB" id="FungiDB:I303_00959"/>
<feature type="compositionally biased region" description="Acidic residues" evidence="6">
    <location>
        <begin position="295"/>
        <end position="307"/>
    </location>
</feature>
<keyword evidence="5" id="KW-0539">Nucleus</keyword>
<keyword evidence="9" id="KW-1185">Reference proteome</keyword>
<evidence type="ECO:0000313" key="7">
    <source>
        <dbReference type="EMBL" id="OBR89137.1"/>
    </source>
</evidence>
<dbReference type="AlphaFoldDB" id="A0A1A6AGF1"/>
<dbReference type="STRING" id="1296121.A0A1A6AGF1"/>
<dbReference type="GO" id="GO:0016592">
    <property type="term" value="C:mediator complex"/>
    <property type="evidence" value="ECO:0007669"/>
    <property type="project" value="InterPro"/>
</dbReference>
<name>A0A1A6AGF1_9TREE</name>
<feature type="compositionally biased region" description="Polar residues" evidence="6">
    <location>
        <begin position="217"/>
        <end position="231"/>
    </location>
</feature>
<dbReference type="EMBL" id="KI894027">
    <property type="protein sequence ID" value="OBR89137.1"/>
    <property type="molecule type" value="Genomic_DNA"/>
</dbReference>
<reference evidence="7" key="1">
    <citation type="submission" date="2013-07" db="EMBL/GenBank/DDBJ databases">
        <title>The Genome Sequence of Cryptococcus dejecticola CBS10117.</title>
        <authorList>
            <consortium name="The Broad Institute Genome Sequencing Platform"/>
            <person name="Cuomo C."/>
            <person name="Litvintseva A."/>
            <person name="Chen Y."/>
            <person name="Heitman J."/>
            <person name="Sun S."/>
            <person name="Springer D."/>
            <person name="Dromer F."/>
            <person name="Young S.K."/>
            <person name="Zeng Q."/>
            <person name="Gargeya S."/>
            <person name="Fitzgerald M."/>
            <person name="Abouelleil A."/>
            <person name="Alvarado L."/>
            <person name="Berlin A.M."/>
            <person name="Chapman S.B."/>
            <person name="Dewar J."/>
            <person name="Goldberg J."/>
            <person name="Griggs A."/>
            <person name="Gujja S."/>
            <person name="Hansen M."/>
            <person name="Howarth C."/>
            <person name="Imamovic A."/>
            <person name="Larimer J."/>
            <person name="McCowan C."/>
            <person name="Murphy C."/>
            <person name="Pearson M."/>
            <person name="Priest M."/>
            <person name="Roberts A."/>
            <person name="Saif S."/>
            <person name="Shea T."/>
            <person name="Sykes S."/>
            <person name="Wortman J."/>
            <person name="Nusbaum C."/>
            <person name="Birren B."/>
        </authorList>
    </citation>
    <scope>NUCLEOTIDE SEQUENCE [LARGE SCALE GENOMIC DNA]</scope>
    <source>
        <strain evidence="7">CBS 10117</strain>
    </source>
</reference>
<feature type="compositionally biased region" description="Low complexity" evidence="6">
    <location>
        <begin position="174"/>
        <end position="188"/>
    </location>
</feature>